<dbReference type="InterPro" id="IPR009725">
    <property type="entry name" value="3_dmu_93_MTrfase"/>
</dbReference>
<feature type="domain" description="PhnB-like" evidence="1">
    <location>
        <begin position="9"/>
        <end position="128"/>
    </location>
</feature>
<dbReference type="PIRSF" id="PIRSF021700">
    <property type="entry name" value="3_dmu_93_MTrfase"/>
    <property type="match status" value="1"/>
</dbReference>
<organism evidence="2 3">
    <name type="scientific">Parapedobacter pyrenivorans</name>
    <dbReference type="NCBI Taxonomy" id="1305674"/>
    <lineage>
        <taxon>Bacteria</taxon>
        <taxon>Pseudomonadati</taxon>
        <taxon>Bacteroidota</taxon>
        <taxon>Sphingobacteriia</taxon>
        <taxon>Sphingobacteriales</taxon>
        <taxon>Sphingobacteriaceae</taxon>
        <taxon>Parapedobacter</taxon>
    </lineage>
</organism>
<sequence length="169" mass="19223">MEKRISTSKITPTLWFDNEAEAAVKLYTSIFNNSKIGRTTRYTRDGYEFHQKAEGSVMTIEFVIEGQEFVALNGGPMFQFNEAISFAVNCDTQDEVDYYWEKLGDGGDEKAQVCGWLKDKFGVSWQVVPTVLNDMVLDPDPAKVSRVLQVMYHMKKLDIAPLIEAYEKG</sequence>
<dbReference type="Pfam" id="PF06983">
    <property type="entry name" value="3-dmu-9_3-mt"/>
    <property type="match status" value="1"/>
</dbReference>
<proteinExistence type="predicted"/>
<accession>A0A917HBI6</accession>
<evidence type="ECO:0000313" key="3">
    <source>
        <dbReference type="Proteomes" id="UP000660862"/>
    </source>
</evidence>
<name>A0A917HBI6_9SPHI</name>
<dbReference type="SUPFAM" id="SSF54593">
    <property type="entry name" value="Glyoxalase/Bleomycin resistance protein/Dihydroxybiphenyl dioxygenase"/>
    <property type="match status" value="1"/>
</dbReference>
<gene>
    <name evidence="2" type="ORF">GCM10007415_01710</name>
</gene>
<reference evidence="2" key="2">
    <citation type="submission" date="2020-09" db="EMBL/GenBank/DDBJ databases">
        <authorList>
            <person name="Sun Q."/>
            <person name="Zhou Y."/>
        </authorList>
    </citation>
    <scope>NUCLEOTIDE SEQUENCE</scope>
    <source>
        <strain evidence="2">CGMCC 1.12195</strain>
    </source>
</reference>
<dbReference type="EMBL" id="BMER01000001">
    <property type="protein sequence ID" value="GGG73954.1"/>
    <property type="molecule type" value="Genomic_DNA"/>
</dbReference>
<reference evidence="2" key="1">
    <citation type="journal article" date="2014" name="Int. J. Syst. Evol. Microbiol.">
        <title>Complete genome sequence of Corynebacterium casei LMG S-19264T (=DSM 44701T), isolated from a smear-ripened cheese.</title>
        <authorList>
            <consortium name="US DOE Joint Genome Institute (JGI-PGF)"/>
            <person name="Walter F."/>
            <person name="Albersmeier A."/>
            <person name="Kalinowski J."/>
            <person name="Ruckert C."/>
        </authorList>
    </citation>
    <scope>NUCLEOTIDE SEQUENCE</scope>
    <source>
        <strain evidence="2">CGMCC 1.12195</strain>
    </source>
</reference>
<dbReference type="AlphaFoldDB" id="A0A917HBI6"/>
<dbReference type="PANTHER" id="PTHR33990">
    <property type="entry name" value="PROTEIN YJDN-RELATED"/>
    <property type="match status" value="1"/>
</dbReference>
<dbReference type="Proteomes" id="UP000660862">
    <property type="component" value="Unassembled WGS sequence"/>
</dbReference>
<protein>
    <submittedName>
        <fullName evidence="2">VOC family protein</fullName>
    </submittedName>
</protein>
<keyword evidence="3" id="KW-1185">Reference proteome</keyword>
<dbReference type="InterPro" id="IPR028973">
    <property type="entry name" value="PhnB-like"/>
</dbReference>
<evidence type="ECO:0000259" key="1">
    <source>
        <dbReference type="Pfam" id="PF06983"/>
    </source>
</evidence>
<dbReference type="CDD" id="cd06588">
    <property type="entry name" value="PhnB_like"/>
    <property type="match status" value="1"/>
</dbReference>
<evidence type="ECO:0000313" key="2">
    <source>
        <dbReference type="EMBL" id="GGG73954.1"/>
    </source>
</evidence>
<dbReference type="RefSeq" id="WP_188504056.1">
    <property type="nucleotide sequence ID" value="NZ_BMER01000001.1"/>
</dbReference>
<comment type="caution">
    <text evidence="2">The sequence shown here is derived from an EMBL/GenBank/DDBJ whole genome shotgun (WGS) entry which is preliminary data.</text>
</comment>
<dbReference type="InterPro" id="IPR029068">
    <property type="entry name" value="Glyas_Bleomycin-R_OHBP_Dase"/>
</dbReference>
<dbReference type="PANTHER" id="PTHR33990:SF2">
    <property type="entry name" value="PHNB-LIKE DOMAIN-CONTAINING PROTEIN"/>
    <property type="match status" value="1"/>
</dbReference>
<dbReference type="Gene3D" id="3.10.180.10">
    <property type="entry name" value="2,3-Dihydroxybiphenyl 1,2-Dioxygenase, domain 1"/>
    <property type="match status" value="1"/>
</dbReference>